<organism evidence="2">
    <name type="scientific">Eiseniibacteriota bacterium</name>
    <dbReference type="NCBI Taxonomy" id="2212470"/>
    <lineage>
        <taxon>Bacteria</taxon>
        <taxon>Candidatus Eiseniibacteriota</taxon>
    </lineage>
</organism>
<comment type="similarity">
    <text evidence="1">Belongs to the eIF-2B alpha/beta/delta subunits family.</text>
</comment>
<accession>A0A832MIP9</accession>
<sequence>MSDFARDHASGSSDVAIAFLDHLARWAASDRSPDAAAFRDALFAELRAAQAAQPTMALVHQFAARALDVVMTGVVRGDRPADLRAHLAASCAAERDDLASGLEGVARTACALLERRGAWIATLSASGAVRGAILEAKRRGLEPRALIAEGRPNLEGRALAASLAARGVPVWLVTDAALPLLLSQAAAVWIGADAVTDAGVVNKIGSYAAALAAREHSVPVFALAGRRKFLPAATPALRIVEMPPAEVWEAPAPGVQPRNVYFELVPMALLRGVVVEDAVLGPGEAATLARERALPEELARAT</sequence>
<dbReference type="PANTHER" id="PTHR43475">
    <property type="entry name" value="METHYLTHIORIBOSE-1-PHOSPHATE ISOMERASE"/>
    <property type="match status" value="1"/>
</dbReference>
<dbReference type="Gene3D" id="3.40.50.10470">
    <property type="entry name" value="Translation initiation factor eif-2b, domain 2"/>
    <property type="match status" value="1"/>
</dbReference>
<reference evidence="2" key="1">
    <citation type="journal article" date="2020" name="mSystems">
        <title>Genome- and Community-Level Interaction Insights into Carbon Utilization and Element Cycling Functions of Hydrothermarchaeota in Hydrothermal Sediment.</title>
        <authorList>
            <person name="Zhou Z."/>
            <person name="Liu Y."/>
            <person name="Xu W."/>
            <person name="Pan J."/>
            <person name="Luo Z.H."/>
            <person name="Li M."/>
        </authorList>
    </citation>
    <scope>NUCLEOTIDE SEQUENCE [LARGE SCALE GENOMIC DNA]</scope>
    <source>
        <strain evidence="2">SpSt-381</strain>
    </source>
</reference>
<protein>
    <recommendedName>
        <fullName evidence="3">Translation initiation factor eIF-2B</fullName>
    </recommendedName>
</protein>
<proteinExistence type="inferred from homology"/>
<evidence type="ECO:0000256" key="1">
    <source>
        <dbReference type="RuleBase" id="RU003814"/>
    </source>
</evidence>
<gene>
    <name evidence="2" type="ORF">ENR23_01640</name>
</gene>
<dbReference type="AlphaFoldDB" id="A0A832MIP9"/>
<name>A0A832MIP9_UNCEI</name>
<dbReference type="GO" id="GO:0019509">
    <property type="term" value="P:L-methionine salvage from methylthioadenosine"/>
    <property type="evidence" value="ECO:0007669"/>
    <property type="project" value="TreeGrafter"/>
</dbReference>
<dbReference type="Pfam" id="PF01008">
    <property type="entry name" value="IF-2B"/>
    <property type="match status" value="1"/>
</dbReference>
<evidence type="ECO:0008006" key="3">
    <source>
        <dbReference type="Google" id="ProtNLM"/>
    </source>
</evidence>
<comment type="caution">
    <text evidence="2">The sequence shown here is derived from an EMBL/GenBank/DDBJ whole genome shotgun (WGS) entry which is preliminary data.</text>
</comment>
<evidence type="ECO:0000313" key="2">
    <source>
        <dbReference type="EMBL" id="HGZ42125.1"/>
    </source>
</evidence>
<dbReference type="InterPro" id="IPR042529">
    <property type="entry name" value="IF_2B-like_C"/>
</dbReference>
<dbReference type="PANTHER" id="PTHR43475:SF1">
    <property type="entry name" value="METHYLTHIORIBOSE-1-PHOSPHATE ISOMERASE"/>
    <property type="match status" value="1"/>
</dbReference>
<dbReference type="InterPro" id="IPR037171">
    <property type="entry name" value="NagB/RpiA_transferase-like"/>
</dbReference>
<dbReference type="GO" id="GO:0046523">
    <property type="term" value="F:S-methyl-5-thioribose-1-phosphate isomerase activity"/>
    <property type="evidence" value="ECO:0007669"/>
    <property type="project" value="TreeGrafter"/>
</dbReference>
<dbReference type="EMBL" id="DSQF01000003">
    <property type="protein sequence ID" value="HGZ42125.1"/>
    <property type="molecule type" value="Genomic_DNA"/>
</dbReference>
<dbReference type="SUPFAM" id="SSF100950">
    <property type="entry name" value="NagB/RpiA/CoA transferase-like"/>
    <property type="match status" value="1"/>
</dbReference>
<dbReference type="InterPro" id="IPR000649">
    <property type="entry name" value="IF-2B-related"/>
</dbReference>